<comment type="caution">
    <text evidence="2">The sequence shown here is derived from an EMBL/GenBank/DDBJ whole genome shotgun (WGS) entry which is preliminary data.</text>
</comment>
<keyword evidence="3" id="KW-1185">Reference proteome</keyword>
<evidence type="ECO:0000259" key="1">
    <source>
        <dbReference type="Pfam" id="PF10675"/>
    </source>
</evidence>
<feature type="domain" description="DUF2489" evidence="1">
    <location>
        <begin position="15"/>
        <end position="141"/>
    </location>
</feature>
<reference evidence="2 3" key="1">
    <citation type="submission" date="2023-10" db="EMBL/GenBank/DDBJ databases">
        <title>Glaciecola aquimarina strain GGW-M5 nov., isolated from a coastal seawater.</title>
        <authorList>
            <person name="Bayburt H."/>
            <person name="Kim J.M."/>
            <person name="Choi B.J."/>
            <person name="Jeon C.O."/>
        </authorList>
    </citation>
    <scope>NUCLEOTIDE SEQUENCE [LARGE SCALE GENOMIC DNA]</scope>
    <source>
        <strain evidence="2 3">KCTC 32108</strain>
    </source>
</reference>
<name>A0ABU3STN3_9ALTE</name>
<evidence type="ECO:0000313" key="2">
    <source>
        <dbReference type="EMBL" id="MDU0353363.1"/>
    </source>
</evidence>
<accession>A0ABU3STN3</accession>
<sequence>MLIFALIVALLFVSSLAFYAGTLLFKLQAQNKARQANINKRVTNITESIQTIAKGVEQQQCNLSEASIRIYHLLEGLPVLNKPDFAKQYPAMFELYEAVKDLPTHQERNKQPKMETRKQDIKRESLESTLESRILAEMEKLAHFSI</sequence>
<dbReference type="Proteomes" id="UP001247805">
    <property type="component" value="Unassembled WGS sequence"/>
</dbReference>
<dbReference type="EMBL" id="JAWDIO010000002">
    <property type="protein sequence ID" value="MDU0353363.1"/>
    <property type="molecule type" value="Genomic_DNA"/>
</dbReference>
<dbReference type="InterPro" id="IPR019617">
    <property type="entry name" value="DUF2489"/>
</dbReference>
<dbReference type="Pfam" id="PF10675">
    <property type="entry name" value="DUF2489"/>
    <property type="match status" value="1"/>
</dbReference>
<proteinExistence type="predicted"/>
<protein>
    <submittedName>
        <fullName evidence="2">DUF2489 domain-containing protein</fullName>
    </submittedName>
</protein>
<evidence type="ECO:0000313" key="3">
    <source>
        <dbReference type="Proteomes" id="UP001247805"/>
    </source>
</evidence>
<organism evidence="2 3">
    <name type="scientific">Paraglaciecola aquimarina</name>
    <dbReference type="NCBI Taxonomy" id="1235557"/>
    <lineage>
        <taxon>Bacteria</taxon>
        <taxon>Pseudomonadati</taxon>
        <taxon>Pseudomonadota</taxon>
        <taxon>Gammaproteobacteria</taxon>
        <taxon>Alteromonadales</taxon>
        <taxon>Alteromonadaceae</taxon>
        <taxon>Paraglaciecola</taxon>
    </lineage>
</organism>
<dbReference type="RefSeq" id="WP_316025043.1">
    <property type="nucleotide sequence ID" value="NZ_JAWDIO010000002.1"/>
</dbReference>
<gene>
    <name evidence="2" type="ORF">RS130_04940</name>
</gene>